<name>A0ABR1MU28_9PEZI</name>
<evidence type="ECO:0000313" key="2">
    <source>
        <dbReference type="EMBL" id="KAK7605923.1"/>
    </source>
</evidence>
<keyword evidence="1" id="KW-0472">Membrane</keyword>
<keyword evidence="1" id="KW-1133">Transmembrane helix</keyword>
<gene>
    <name evidence="2" type="ORF">JOL62DRAFT_560589</name>
</gene>
<proteinExistence type="predicted"/>
<feature type="transmembrane region" description="Helical" evidence="1">
    <location>
        <begin position="87"/>
        <end position="108"/>
    </location>
</feature>
<keyword evidence="1" id="KW-0812">Transmembrane</keyword>
<organism evidence="2 3">
    <name type="scientific">Phyllosticta paracitricarpa</name>
    <dbReference type="NCBI Taxonomy" id="2016321"/>
    <lineage>
        <taxon>Eukaryota</taxon>
        <taxon>Fungi</taxon>
        <taxon>Dikarya</taxon>
        <taxon>Ascomycota</taxon>
        <taxon>Pezizomycotina</taxon>
        <taxon>Dothideomycetes</taxon>
        <taxon>Dothideomycetes incertae sedis</taxon>
        <taxon>Botryosphaeriales</taxon>
        <taxon>Phyllostictaceae</taxon>
        <taxon>Phyllosticta</taxon>
    </lineage>
</organism>
<evidence type="ECO:0000313" key="3">
    <source>
        <dbReference type="Proteomes" id="UP001367316"/>
    </source>
</evidence>
<dbReference type="EMBL" id="JBBPBF010000060">
    <property type="protein sequence ID" value="KAK7605923.1"/>
    <property type="molecule type" value="Genomic_DNA"/>
</dbReference>
<protein>
    <submittedName>
        <fullName evidence="2">Uncharacterized protein</fullName>
    </submittedName>
</protein>
<dbReference type="Proteomes" id="UP001367316">
    <property type="component" value="Unassembled WGS sequence"/>
</dbReference>
<keyword evidence="3" id="KW-1185">Reference proteome</keyword>
<sequence>MGRETWRAVEETKMRVAGALKSRIRLILMPSRTGPNTKREHDATLRPTRSYSNETRVRVNAYYLDFNNNAIIIKLGIETNYILKLPILLELISYLLIKVYIIAFTTILTKTLNFFYTYTSIYYTPLRLKLRVLLANTNLFYLI</sequence>
<accession>A0ABR1MU28</accession>
<reference evidence="2 3" key="1">
    <citation type="submission" date="2024-04" db="EMBL/GenBank/DDBJ databases">
        <title>Phyllosticta paracitricarpa is synonymous to the EU quarantine fungus P. citricarpa based on phylogenomic analyses.</title>
        <authorList>
            <consortium name="Lawrence Berkeley National Laboratory"/>
            <person name="Van ingen-buijs V.A."/>
            <person name="Van westerhoven A.C."/>
            <person name="Haridas S."/>
            <person name="Skiadas P."/>
            <person name="Martin F."/>
            <person name="Groenewald J.Z."/>
            <person name="Crous P.W."/>
            <person name="Seidl M.F."/>
        </authorList>
    </citation>
    <scope>NUCLEOTIDE SEQUENCE [LARGE SCALE GENOMIC DNA]</scope>
    <source>
        <strain evidence="2 3">CBS 141358</strain>
    </source>
</reference>
<comment type="caution">
    <text evidence="2">The sequence shown here is derived from an EMBL/GenBank/DDBJ whole genome shotgun (WGS) entry which is preliminary data.</text>
</comment>
<evidence type="ECO:0000256" key="1">
    <source>
        <dbReference type="SAM" id="Phobius"/>
    </source>
</evidence>